<dbReference type="PANTHER" id="PTHR38448">
    <property type="entry name" value="REGULATORY PROTEIN YLBF-RELATED"/>
    <property type="match status" value="1"/>
</dbReference>
<dbReference type="Proteomes" id="UP000242864">
    <property type="component" value="Chromosome"/>
</dbReference>
<dbReference type="RefSeq" id="WP_085238464.1">
    <property type="nucleotide sequence ID" value="NZ_CP020773.1"/>
</dbReference>
<dbReference type="InterPro" id="IPR023378">
    <property type="entry name" value="YheA/YmcA-like_dom_sf"/>
</dbReference>
<protein>
    <recommendedName>
        <fullName evidence="3">YlbF family regulator</fullName>
    </recommendedName>
</protein>
<accession>A0AAC9RWH4</accession>
<dbReference type="PANTHER" id="PTHR38448:SF2">
    <property type="entry name" value="REGULATORY PROTEIN YLBF"/>
    <property type="match status" value="1"/>
</dbReference>
<keyword evidence="2" id="KW-1185">Reference proteome</keyword>
<evidence type="ECO:0000313" key="2">
    <source>
        <dbReference type="Proteomes" id="UP000242864"/>
    </source>
</evidence>
<dbReference type="KEGG" id="slz:B5P37_09665"/>
<gene>
    <name evidence="1" type="ORF">B5P37_09665</name>
</gene>
<dbReference type="SUPFAM" id="SSF158622">
    <property type="entry name" value="YheA/YmcA-like"/>
    <property type="match status" value="1"/>
</dbReference>
<dbReference type="Gene3D" id="1.20.1500.10">
    <property type="entry name" value="YheA/YmcA-like"/>
    <property type="match status" value="1"/>
</dbReference>
<dbReference type="EMBL" id="CP020773">
    <property type="protein sequence ID" value="ARJ52030.1"/>
    <property type="molecule type" value="Genomic_DNA"/>
</dbReference>
<dbReference type="Pfam" id="PF06133">
    <property type="entry name" value="Com_YlbF"/>
    <property type="match status" value="1"/>
</dbReference>
<name>A0AAC9RWH4_9STAP</name>
<dbReference type="AlphaFoldDB" id="A0AAC9RWH4"/>
<evidence type="ECO:0000313" key="1">
    <source>
        <dbReference type="EMBL" id="ARJ52030.1"/>
    </source>
</evidence>
<evidence type="ECO:0008006" key="3">
    <source>
        <dbReference type="Google" id="ProtNLM"/>
    </source>
</evidence>
<reference evidence="1 2" key="1">
    <citation type="submission" date="2017-04" db="EMBL/GenBank/DDBJ databases">
        <authorList>
            <person name="Veseli I.A."/>
            <person name="Tang C."/>
            <person name="Pombert J.-F."/>
        </authorList>
    </citation>
    <scope>NUCLEOTIDE SEQUENCE [LARGE SCALE GENOMIC DNA]</scope>
    <source>
        <strain evidence="1 2">ATCC 700373</strain>
    </source>
</reference>
<organism evidence="1 2">
    <name type="scientific">Staphylococcus lutrae</name>
    <dbReference type="NCBI Taxonomy" id="155085"/>
    <lineage>
        <taxon>Bacteria</taxon>
        <taxon>Bacillati</taxon>
        <taxon>Bacillota</taxon>
        <taxon>Bacilli</taxon>
        <taxon>Bacillales</taxon>
        <taxon>Staphylococcaceae</taxon>
        <taxon>Staphylococcus</taxon>
    </lineage>
</organism>
<dbReference type="InterPro" id="IPR052767">
    <property type="entry name" value="Bact_com_dev_regulator"/>
</dbReference>
<proteinExistence type="predicted"/>
<dbReference type="InterPro" id="IPR010368">
    <property type="entry name" value="Com_YlbF"/>
</dbReference>
<sequence length="145" mass="16509">MYDEQFMCVLDQTEALAVCIRQSALFDHYQKAKQSLVEDEEAQRLYGQFLKSKIRFDEVQRFGRYHPDYQKVMLTTRQCKRAYEMHHTVQAFKKSETALQQLLDEVVTIIANGVSEHIKIDAGAPLFEALTTGGGCAVGATCQCH</sequence>